<dbReference type="InterPro" id="IPR012347">
    <property type="entry name" value="Ferritin-like"/>
</dbReference>
<dbReference type="PIRSF" id="PIRSF037834">
    <property type="entry name" value="PA_CoA_Oase3"/>
    <property type="match status" value="1"/>
</dbReference>
<comment type="caution">
    <text evidence="1">The sequence shown here is derived from an EMBL/GenBank/DDBJ whole genome shotgun (WGS) entry which is preliminary data.</text>
</comment>
<dbReference type="AlphaFoldDB" id="A0A4R5VWX1"/>
<dbReference type="Pfam" id="PF05138">
    <property type="entry name" value="PaaA_PaaC"/>
    <property type="match status" value="1"/>
</dbReference>
<dbReference type="GO" id="GO:0010124">
    <property type="term" value="P:phenylacetate catabolic process"/>
    <property type="evidence" value="ECO:0007669"/>
    <property type="project" value="InterPro"/>
</dbReference>
<organism evidence="1 2">
    <name type="scientific">Bacillus salipaludis</name>
    <dbReference type="NCBI Taxonomy" id="2547811"/>
    <lineage>
        <taxon>Bacteria</taxon>
        <taxon>Bacillati</taxon>
        <taxon>Bacillota</taxon>
        <taxon>Bacilli</taxon>
        <taxon>Bacillales</taxon>
        <taxon>Bacillaceae</taxon>
        <taxon>Bacillus</taxon>
    </lineage>
</organism>
<gene>
    <name evidence="1" type="primary">paaI</name>
    <name evidence="1" type="ORF">E2K98_08030</name>
</gene>
<accession>A0A4R5VWX1</accession>
<dbReference type="PANTHER" id="PTHR30458">
    <property type="entry name" value="PHENYLACETIC ACID DEGRADATION PROTEIN PAA"/>
    <property type="match status" value="1"/>
</dbReference>
<proteinExistence type="predicted"/>
<sequence length="277" mass="31537">MGGREQKMTEQNVTITPELKESVVNLLFQLADDDFLYSYRGSEWLGLAPHIEEDVASSSISQDSMGHAAMFYQLLEEIGIGNADALAHLRPANERKNSILVERPNGEGYYMEVPKYDWAYAVVRNYFYTTAKKVKIDSVKNSSYDPLAKVAIKVNMELYYHLLHWKTWFVQLLSSTDEAKQRMNIAIEQVMSDFGDVFSLGKDGEKIVELGLIEKSDVLIHRWKQQLEQVLQSVGLSLPEIPANPERNGRNLEHTEDLVSAIETLSEVYRLDTAASW</sequence>
<reference evidence="1 2" key="1">
    <citation type="submission" date="2019-03" db="EMBL/GenBank/DDBJ databases">
        <title>Bacillus niacini sp. nov. a Nicotinate-Metabolizing Mesophile Isolated from Soil.</title>
        <authorList>
            <person name="Zhang G."/>
        </authorList>
    </citation>
    <scope>NUCLEOTIDE SEQUENCE [LARGE SCALE GENOMIC DNA]</scope>
    <source>
        <strain evidence="1 2">WN066</strain>
    </source>
</reference>
<dbReference type="InterPro" id="IPR009078">
    <property type="entry name" value="Ferritin-like_SF"/>
</dbReference>
<dbReference type="GO" id="GO:0005829">
    <property type="term" value="C:cytosol"/>
    <property type="evidence" value="ECO:0007669"/>
    <property type="project" value="TreeGrafter"/>
</dbReference>
<dbReference type="SUPFAM" id="SSF47240">
    <property type="entry name" value="Ferritin-like"/>
    <property type="match status" value="1"/>
</dbReference>
<dbReference type="InterPro" id="IPR007814">
    <property type="entry name" value="PaaA_PaaC"/>
</dbReference>
<dbReference type="EMBL" id="SMYO01000003">
    <property type="protein sequence ID" value="TDK63380.1"/>
    <property type="molecule type" value="Genomic_DNA"/>
</dbReference>
<evidence type="ECO:0000313" key="1">
    <source>
        <dbReference type="EMBL" id="TDK63380.1"/>
    </source>
</evidence>
<dbReference type="Proteomes" id="UP000295132">
    <property type="component" value="Unassembled WGS sequence"/>
</dbReference>
<dbReference type="NCBIfam" id="TIGR02158">
    <property type="entry name" value="PA_CoA_Oxy3"/>
    <property type="match status" value="1"/>
</dbReference>
<dbReference type="PANTHER" id="PTHR30458:SF0">
    <property type="entry name" value="1,2-PHENYLACETYL-COA EPOXIDASE, SUBUNIT C"/>
    <property type="match status" value="1"/>
</dbReference>
<dbReference type="InterPro" id="IPR052703">
    <property type="entry name" value="Aromatic_CoA_ox/epox"/>
</dbReference>
<dbReference type="Gene3D" id="1.20.1260.10">
    <property type="match status" value="1"/>
</dbReference>
<protein>
    <submittedName>
        <fullName evidence="1">Phenylacetate-CoA oxygenase subunit PaaI</fullName>
    </submittedName>
</protein>
<evidence type="ECO:0000313" key="2">
    <source>
        <dbReference type="Proteomes" id="UP000295132"/>
    </source>
</evidence>
<name>A0A4R5VWX1_9BACI</name>
<dbReference type="InterPro" id="IPR011882">
    <property type="entry name" value="PaaC"/>
</dbReference>